<gene>
    <name evidence="1" type="ORF">EVA_11626</name>
</gene>
<proteinExistence type="predicted"/>
<dbReference type="EMBL" id="AMCI01003448">
    <property type="protein sequence ID" value="EJX00268.1"/>
    <property type="molecule type" value="Genomic_DNA"/>
</dbReference>
<organism evidence="1">
    <name type="scientific">gut metagenome</name>
    <dbReference type="NCBI Taxonomy" id="749906"/>
    <lineage>
        <taxon>unclassified sequences</taxon>
        <taxon>metagenomes</taxon>
        <taxon>organismal metagenomes</taxon>
    </lineage>
</organism>
<evidence type="ECO:0000313" key="1">
    <source>
        <dbReference type="EMBL" id="EJX00268.1"/>
    </source>
</evidence>
<protein>
    <submittedName>
        <fullName evidence="1">Uncharacterized protein</fullName>
    </submittedName>
</protein>
<accession>J9GER0</accession>
<dbReference type="AlphaFoldDB" id="J9GER0"/>
<reference evidence="1" key="1">
    <citation type="journal article" date="2012" name="PLoS ONE">
        <title>Gene sets for utilization of primary and secondary nutrition supplies in the distal gut of endangered iberian lynx.</title>
        <authorList>
            <person name="Alcaide M."/>
            <person name="Messina E."/>
            <person name="Richter M."/>
            <person name="Bargiela R."/>
            <person name="Peplies J."/>
            <person name="Huws S.A."/>
            <person name="Newbold C.J."/>
            <person name="Golyshin P.N."/>
            <person name="Simon M.A."/>
            <person name="Lopez G."/>
            <person name="Yakimov M.M."/>
            <person name="Ferrer M."/>
        </authorList>
    </citation>
    <scope>NUCLEOTIDE SEQUENCE</scope>
</reference>
<sequence>MKIKNKLFSSNSQSNTVQTGFAQQQSATITVFHSTAFTDIADAHTLHKGRRSEIPFNLVQLSSCIEVSRKLIFCGKG</sequence>
<comment type="caution">
    <text evidence="1">The sequence shown here is derived from an EMBL/GenBank/DDBJ whole genome shotgun (WGS) entry which is preliminary data.</text>
</comment>
<name>J9GER0_9ZZZZ</name>